<dbReference type="GO" id="GO:0051213">
    <property type="term" value="F:dioxygenase activity"/>
    <property type="evidence" value="ECO:0007669"/>
    <property type="project" value="UniProtKB-KW"/>
</dbReference>
<sequence length="181" mass="20311">MSTATVMTAPPSDKAEIVDVPFAHKDLVKRLSPGGRYIDAQTDVDSPWVPFGENAAIKHLAFDVRQNLFSNILWVKGPGVIGTHFHRGTITMVCLEGSVRYLEYDWVATPGGLILETPGESHTLVTDHPEGCKLFGWMQGPIEFYDENAVLVDTTDVWWFINHYETYCRENGIAINPKLYL</sequence>
<gene>
    <name evidence="1" type="ORF">NJ75_01059</name>
</gene>
<protein>
    <submittedName>
        <fullName evidence="1">2,4'-dihydroxyacetophenone dioxygenase</fullName>
    </submittedName>
</protein>
<organism evidence="1 2">
    <name type="scientific">Novosphingobium subterraneum</name>
    <dbReference type="NCBI Taxonomy" id="48936"/>
    <lineage>
        <taxon>Bacteria</taxon>
        <taxon>Pseudomonadati</taxon>
        <taxon>Pseudomonadota</taxon>
        <taxon>Alphaproteobacteria</taxon>
        <taxon>Sphingomonadales</taxon>
        <taxon>Sphingomonadaceae</taxon>
        <taxon>Novosphingobium</taxon>
    </lineage>
</organism>
<dbReference type="EMBL" id="JRVC01000004">
    <property type="protein sequence ID" value="KHS48392.1"/>
    <property type="molecule type" value="Genomic_DNA"/>
</dbReference>
<dbReference type="InterPro" id="IPR011051">
    <property type="entry name" value="RmlC_Cupin_sf"/>
</dbReference>
<accession>A0A0B9ACP8</accession>
<keyword evidence="2" id="KW-1185">Reference proteome</keyword>
<evidence type="ECO:0000313" key="1">
    <source>
        <dbReference type="EMBL" id="KHS48392.1"/>
    </source>
</evidence>
<comment type="caution">
    <text evidence="1">The sequence shown here is derived from an EMBL/GenBank/DDBJ whole genome shotgun (WGS) entry which is preliminary data.</text>
</comment>
<evidence type="ECO:0000313" key="2">
    <source>
        <dbReference type="Proteomes" id="UP000031338"/>
    </source>
</evidence>
<dbReference type="STRING" id="48936.NJ75_01059"/>
<dbReference type="Gene3D" id="2.60.120.10">
    <property type="entry name" value="Jelly Rolls"/>
    <property type="match status" value="1"/>
</dbReference>
<keyword evidence="1" id="KW-0560">Oxidoreductase</keyword>
<dbReference type="RefSeq" id="WP_039332131.1">
    <property type="nucleotide sequence ID" value="NZ_JRVC01000004.1"/>
</dbReference>
<dbReference type="AlphaFoldDB" id="A0A0B9ACP8"/>
<reference evidence="1 2" key="1">
    <citation type="submission" date="2014-10" db="EMBL/GenBank/DDBJ databases">
        <title>Draft genome sequence of Novosphingobium subterraneum DSM 12447.</title>
        <authorList>
            <person name="Gan H.M."/>
            <person name="Gan H.Y."/>
            <person name="Savka M.A."/>
        </authorList>
    </citation>
    <scope>NUCLEOTIDE SEQUENCE [LARGE SCALE GENOMIC DNA]</scope>
    <source>
        <strain evidence="1 2">DSM 12447</strain>
    </source>
</reference>
<dbReference type="PATRIC" id="fig|48936.3.peg.1072"/>
<dbReference type="CDD" id="cd20302">
    <property type="entry name" value="cupin_DAD"/>
    <property type="match status" value="1"/>
</dbReference>
<proteinExistence type="predicted"/>
<dbReference type="InterPro" id="IPR014710">
    <property type="entry name" value="RmlC-like_jellyroll"/>
</dbReference>
<dbReference type="Proteomes" id="UP000031338">
    <property type="component" value="Unassembled WGS sequence"/>
</dbReference>
<dbReference type="SUPFAM" id="SSF51182">
    <property type="entry name" value="RmlC-like cupins"/>
    <property type="match status" value="1"/>
</dbReference>
<name>A0A0B9ACP8_9SPHN</name>
<keyword evidence="1" id="KW-0223">Dioxygenase</keyword>